<dbReference type="AlphaFoldDB" id="A0AAW7ZI75"/>
<reference evidence="1" key="1">
    <citation type="journal article" date="2023" name="J. Hazard. Mater.">
        <title>Anaerobic biodegradation of pyrene and benzo[a]pyrene by a new sulfate-reducing Desulforamulus aquiferis strain DSA.</title>
        <authorList>
            <person name="Zhang Z."/>
            <person name="Sun J."/>
            <person name="Gong X."/>
            <person name="Wang C."/>
            <person name="Wang H."/>
        </authorList>
    </citation>
    <scope>NUCLEOTIDE SEQUENCE</scope>
    <source>
        <strain evidence="1">DSA</strain>
    </source>
</reference>
<organism evidence="1 2">
    <name type="scientific">Desulforamulus aquiferis</name>
    <dbReference type="NCBI Taxonomy" id="1397668"/>
    <lineage>
        <taxon>Bacteria</taxon>
        <taxon>Bacillati</taxon>
        <taxon>Bacillota</taxon>
        <taxon>Clostridia</taxon>
        <taxon>Eubacteriales</taxon>
        <taxon>Peptococcaceae</taxon>
        <taxon>Desulforamulus</taxon>
    </lineage>
</organism>
<name>A0AAW7ZI75_9FIRM</name>
<comment type="caution">
    <text evidence="1">The sequence shown here is derived from an EMBL/GenBank/DDBJ whole genome shotgun (WGS) entry which is preliminary data.</text>
</comment>
<evidence type="ECO:0000313" key="1">
    <source>
        <dbReference type="EMBL" id="MDO7788875.1"/>
    </source>
</evidence>
<reference evidence="1" key="2">
    <citation type="submission" date="2023-03" db="EMBL/GenBank/DDBJ databases">
        <authorList>
            <person name="Zhang Z."/>
        </authorList>
    </citation>
    <scope>NUCLEOTIDE SEQUENCE</scope>
    <source>
        <strain evidence="1">DSA</strain>
    </source>
</reference>
<dbReference type="RefSeq" id="WP_304545203.1">
    <property type="nucleotide sequence ID" value="NZ_JARPTC010000026.1"/>
</dbReference>
<evidence type="ECO:0000313" key="2">
    <source>
        <dbReference type="Proteomes" id="UP001172911"/>
    </source>
</evidence>
<proteinExistence type="predicted"/>
<gene>
    <name evidence="1" type="ORF">P6N53_16785</name>
</gene>
<accession>A0AAW7ZI75</accession>
<keyword evidence="2" id="KW-1185">Reference proteome</keyword>
<dbReference type="EMBL" id="JARPTC010000026">
    <property type="protein sequence ID" value="MDO7788875.1"/>
    <property type="molecule type" value="Genomic_DNA"/>
</dbReference>
<protein>
    <submittedName>
        <fullName evidence="1">Uncharacterized protein</fullName>
    </submittedName>
</protein>
<dbReference type="Proteomes" id="UP001172911">
    <property type="component" value="Unassembled WGS sequence"/>
</dbReference>
<sequence length="66" mass="7735">MLTQQLVNGQMTVTTIARYSISKANHYVETFDPFFDAYEQFIFLSTPMQEKLNPSFDLFEQLMCIT</sequence>